<dbReference type="AlphaFoldDB" id="A0A511YRT1"/>
<dbReference type="PROSITE" id="PS51257">
    <property type="entry name" value="PROKAR_LIPOPROTEIN"/>
    <property type="match status" value="1"/>
</dbReference>
<keyword evidence="3" id="KW-1185">Reference proteome</keyword>
<reference evidence="2 3" key="1">
    <citation type="submission" date="2019-07" db="EMBL/GenBank/DDBJ databases">
        <title>Whole genome shotgun sequence of Chryseobacterium hagamense NBRC 105253.</title>
        <authorList>
            <person name="Hosoyama A."/>
            <person name="Uohara A."/>
            <person name="Ohji S."/>
            <person name="Ichikawa N."/>
        </authorList>
    </citation>
    <scope>NUCLEOTIDE SEQUENCE [LARGE SCALE GENOMIC DNA]</scope>
    <source>
        <strain evidence="2 3">NBRC 105253</strain>
    </source>
</reference>
<proteinExistence type="predicted"/>
<dbReference type="RefSeq" id="WP_146944125.1">
    <property type="nucleotide sequence ID" value="NZ_BJYJ01000037.1"/>
</dbReference>
<feature type="chain" id="PRO_5022208444" description="DUF4840 domain-containing protein" evidence="1">
    <location>
        <begin position="27"/>
        <end position="184"/>
    </location>
</feature>
<accession>A0A511YRT1</accession>
<organism evidence="2 3">
    <name type="scientific">Chryseobacterium hagamense</name>
    <dbReference type="NCBI Taxonomy" id="395935"/>
    <lineage>
        <taxon>Bacteria</taxon>
        <taxon>Pseudomonadati</taxon>
        <taxon>Bacteroidota</taxon>
        <taxon>Flavobacteriia</taxon>
        <taxon>Flavobacteriales</taxon>
        <taxon>Weeksellaceae</taxon>
        <taxon>Chryseobacterium group</taxon>
        <taxon>Chryseobacterium</taxon>
    </lineage>
</organism>
<sequence>MKKLVFRSLLFFSALAILLTSLTSCDSDEGIPVPFDIPMTVEQTLPFATVNTSSYLRYPDITLNLDADAAIREKYSKLSVNNLKSAKLTGFSIDYLSSKLGKKLDIISGAKVYLKAPNLPEVLIGTVENNTNPTTITLNTADAELIDYLKSKQNSLILEIKGAQTSLDELTVNLKPVFKISVGL</sequence>
<keyword evidence="1" id="KW-0732">Signal</keyword>
<dbReference type="EMBL" id="BJYJ01000037">
    <property type="protein sequence ID" value="GEN77908.1"/>
    <property type="molecule type" value="Genomic_DNA"/>
</dbReference>
<feature type="signal peptide" evidence="1">
    <location>
        <begin position="1"/>
        <end position="26"/>
    </location>
</feature>
<name>A0A511YRT1_9FLAO</name>
<evidence type="ECO:0000313" key="3">
    <source>
        <dbReference type="Proteomes" id="UP000321863"/>
    </source>
</evidence>
<gene>
    <name evidence="2" type="ORF">CHA01nite_36480</name>
</gene>
<comment type="caution">
    <text evidence="2">The sequence shown here is derived from an EMBL/GenBank/DDBJ whole genome shotgun (WGS) entry which is preliminary data.</text>
</comment>
<evidence type="ECO:0008006" key="4">
    <source>
        <dbReference type="Google" id="ProtNLM"/>
    </source>
</evidence>
<evidence type="ECO:0000313" key="2">
    <source>
        <dbReference type="EMBL" id="GEN77908.1"/>
    </source>
</evidence>
<dbReference type="Proteomes" id="UP000321863">
    <property type="component" value="Unassembled WGS sequence"/>
</dbReference>
<dbReference type="OrthoDB" id="1252548at2"/>
<evidence type="ECO:0000256" key="1">
    <source>
        <dbReference type="SAM" id="SignalP"/>
    </source>
</evidence>
<protein>
    <recommendedName>
        <fullName evidence="4">DUF4840 domain-containing protein</fullName>
    </recommendedName>
</protein>